<keyword evidence="6" id="KW-0479">Metal-binding</keyword>
<evidence type="ECO:0000256" key="8">
    <source>
        <dbReference type="ARBA" id="ARBA00022842"/>
    </source>
</evidence>
<feature type="region of interest" description="Disordered" evidence="12">
    <location>
        <begin position="162"/>
        <end position="198"/>
    </location>
</feature>
<evidence type="ECO:0000256" key="1">
    <source>
        <dbReference type="ARBA" id="ARBA00004123"/>
    </source>
</evidence>
<keyword evidence="3 11" id="KW-0240">DNA-directed RNA polymerase</keyword>
<comment type="subcellular location">
    <subcellularLocation>
        <location evidence="1">Nucleus</location>
    </subcellularLocation>
</comment>
<dbReference type="Pfam" id="PF04998">
    <property type="entry name" value="RNA_pol_Rpb1_5"/>
    <property type="match status" value="1"/>
</dbReference>
<comment type="similarity">
    <text evidence="2 11">Belongs to the RNA polymerase beta' chain family.</text>
</comment>
<dbReference type="InterPro" id="IPR000722">
    <property type="entry name" value="RNA_pol_asu"/>
</dbReference>
<evidence type="ECO:0000256" key="4">
    <source>
        <dbReference type="ARBA" id="ARBA00022679"/>
    </source>
</evidence>
<evidence type="ECO:0000256" key="2">
    <source>
        <dbReference type="ARBA" id="ARBA00006460"/>
    </source>
</evidence>
<evidence type="ECO:0000259" key="13">
    <source>
        <dbReference type="SMART" id="SM00663"/>
    </source>
</evidence>
<dbReference type="Gene3D" id="4.10.860.120">
    <property type="entry name" value="RNA polymerase II, clamp domain"/>
    <property type="match status" value="1"/>
</dbReference>
<dbReference type="SUPFAM" id="SSF64484">
    <property type="entry name" value="beta and beta-prime subunits of DNA dependent RNA-polymerase"/>
    <property type="match status" value="1"/>
</dbReference>
<dbReference type="Gene3D" id="6.20.50.80">
    <property type="match status" value="1"/>
</dbReference>
<evidence type="ECO:0000256" key="9">
    <source>
        <dbReference type="ARBA" id="ARBA00023163"/>
    </source>
</evidence>
<dbReference type="Gene3D" id="1.10.132.30">
    <property type="match status" value="1"/>
</dbReference>
<dbReference type="FunFam" id="2.40.40.20:FF:000019">
    <property type="entry name" value="DNA-directed RNA polymerase II subunit RPB1"/>
    <property type="match status" value="1"/>
</dbReference>
<evidence type="ECO:0000256" key="6">
    <source>
        <dbReference type="ARBA" id="ARBA00022723"/>
    </source>
</evidence>
<dbReference type="Gene3D" id="6.10.250.2940">
    <property type="match status" value="1"/>
</dbReference>
<dbReference type="GO" id="GO:0003899">
    <property type="term" value="F:DNA-directed RNA polymerase activity"/>
    <property type="evidence" value="ECO:0007669"/>
    <property type="project" value="UniProtKB-EC"/>
</dbReference>
<dbReference type="GO" id="GO:0046872">
    <property type="term" value="F:metal ion binding"/>
    <property type="evidence" value="ECO:0007669"/>
    <property type="project" value="UniProtKB-KW"/>
</dbReference>
<evidence type="ECO:0000313" key="14">
    <source>
        <dbReference type="EMBL" id="BAM80432.1"/>
    </source>
</evidence>
<dbReference type="EMBL" id="AP006493">
    <property type="protein sequence ID" value="BAM80432.1"/>
    <property type="molecule type" value="Genomic_DNA"/>
</dbReference>
<dbReference type="Gene3D" id="2.40.40.20">
    <property type="match status" value="1"/>
</dbReference>
<organism evidence="14 15">
    <name type="scientific">Cyanidioschyzon merolae (strain NIES-3377 / 10D)</name>
    <name type="common">Unicellular red alga</name>
    <dbReference type="NCBI Taxonomy" id="280699"/>
    <lineage>
        <taxon>Eukaryota</taxon>
        <taxon>Rhodophyta</taxon>
        <taxon>Bangiophyceae</taxon>
        <taxon>Cyanidiales</taxon>
        <taxon>Cyanidiaceae</taxon>
        <taxon>Cyanidioschyzon</taxon>
    </lineage>
</organism>
<dbReference type="InterPro" id="IPR007083">
    <property type="entry name" value="RNA_pol_Rpb1_4"/>
</dbReference>
<evidence type="ECO:0000313" key="15">
    <source>
        <dbReference type="Proteomes" id="UP000007014"/>
    </source>
</evidence>
<comment type="catalytic activity">
    <reaction evidence="11">
        <text>RNA(n) + a ribonucleoside 5'-triphosphate = RNA(n+1) + diphosphate</text>
        <dbReference type="Rhea" id="RHEA:21248"/>
        <dbReference type="Rhea" id="RHEA-COMP:14527"/>
        <dbReference type="Rhea" id="RHEA-COMP:17342"/>
        <dbReference type="ChEBI" id="CHEBI:33019"/>
        <dbReference type="ChEBI" id="CHEBI:61557"/>
        <dbReference type="ChEBI" id="CHEBI:140395"/>
        <dbReference type="EC" id="2.7.7.6"/>
    </reaction>
</comment>
<dbReference type="Pfam" id="PF05000">
    <property type="entry name" value="RNA_pol_Rpb1_4"/>
    <property type="match status" value="1"/>
</dbReference>
<dbReference type="OrthoDB" id="270392at2759"/>
<feature type="compositionally biased region" description="Acidic residues" evidence="12">
    <location>
        <begin position="1298"/>
        <end position="1309"/>
    </location>
</feature>
<keyword evidence="9 11" id="KW-0804">Transcription</keyword>
<proteinExistence type="inferred from homology"/>
<feature type="region of interest" description="Disordered" evidence="12">
    <location>
        <begin position="1282"/>
        <end position="1388"/>
    </location>
</feature>
<dbReference type="EC" id="2.7.7.6" evidence="11"/>
<feature type="domain" description="RNA polymerase N-terminal" evidence="13">
    <location>
        <begin position="330"/>
        <end position="644"/>
    </location>
</feature>
<keyword evidence="8" id="KW-0460">Magnesium</keyword>
<feature type="compositionally biased region" description="Acidic residues" evidence="12">
    <location>
        <begin position="1340"/>
        <end position="1353"/>
    </location>
</feature>
<dbReference type="InterPro" id="IPR007080">
    <property type="entry name" value="RNA_pol_Rpb1_1"/>
</dbReference>
<feature type="compositionally biased region" description="Low complexity" evidence="12">
    <location>
        <begin position="1311"/>
        <end position="1329"/>
    </location>
</feature>
<reference evidence="14 15" key="2">
    <citation type="journal article" date="2007" name="BMC Biol.">
        <title>A 100%-complete sequence reveals unusually simple genomic features in the hot-spring red alga Cyanidioschyzon merolae.</title>
        <authorList>
            <person name="Nozaki H."/>
            <person name="Takano H."/>
            <person name="Misumi O."/>
            <person name="Terasawa K."/>
            <person name="Matsuzaki M."/>
            <person name="Maruyama S."/>
            <person name="Nishida K."/>
            <person name="Yagisawa F."/>
            <person name="Yoshida Y."/>
            <person name="Fujiwara T."/>
            <person name="Takio S."/>
            <person name="Tamura K."/>
            <person name="Chung S.J."/>
            <person name="Nakamura S."/>
            <person name="Kuroiwa H."/>
            <person name="Tanaka K."/>
            <person name="Sato N."/>
            <person name="Kuroiwa T."/>
        </authorList>
    </citation>
    <scope>NUCLEOTIDE SEQUENCE [LARGE SCALE GENOMIC DNA]</scope>
    <source>
        <strain evidence="14 15">10D</strain>
    </source>
</reference>
<dbReference type="Pfam" id="PF04983">
    <property type="entry name" value="RNA_pol_Rpb1_3"/>
    <property type="match status" value="1"/>
</dbReference>
<evidence type="ECO:0000256" key="12">
    <source>
        <dbReference type="SAM" id="MobiDB-lite"/>
    </source>
</evidence>
<dbReference type="GO" id="GO:0005736">
    <property type="term" value="C:RNA polymerase I complex"/>
    <property type="evidence" value="ECO:0007669"/>
    <property type="project" value="TreeGrafter"/>
</dbReference>
<dbReference type="Gene3D" id="3.30.1490.180">
    <property type="entry name" value="RNA polymerase ii"/>
    <property type="match status" value="1"/>
</dbReference>
<keyword evidence="10" id="KW-0539">Nucleus</keyword>
<feature type="compositionally biased region" description="Low complexity" evidence="12">
    <location>
        <begin position="166"/>
        <end position="178"/>
    </location>
</feature>
<dbReference type="InterPro" id="IPR045867">
    <property type="entry name" value="DNA-dir_RpoC_beta_prime"/>
</dbReference>
<comment type="function">
    <text evidence="11">DNA-dependent RNA polymerase catalyzes the transcription of DNA into RNA using the four ribonucleoside triphosphates as substrates.</text>
</comment>
<evidence type="ECO:0000256" key="11">
    <source>
        <dbReference type="RuleBase" id="RU004279"/>
    </source>
</evidence>
<dbReference type="InterPro" id="IPR044893">
    <property type="entry name" value="RNA_pol_Rpb1_clamp_domain"/>
</dbReference>
<dbReference type="InterPro" id="IPR006592">
    <property type="entry name" value="RNA_pol_N"/>
</dbReference>
<evidence type="ECO:0000256" key="10">
    <source>
        <dbReference type="ARBA" id="ARBA00023242"/>
    </source>
</evidence>
<gene>
    <name evidence="14" type="ORF">CYME_CMK037C</name>
</gene>
<dbReference type="InterPro" id="IPR007081">
    <property type="entry name" value="RNA_pol_Rpb1_5"/>
</dbReference>
<dbReference type="Gramene" id="CMK037CT">
    <property type="protein sequence ID" value="CMK037CT"/>
    <property type="gene ID" value="CMK037C"/>
</dbReference>
<dbReference type="STRING" id="280699.M1VCS1"/>
<dbReference type="PANTHER" id="PTHR19376:SF11">
    <property type="entry name" value="DNA-DIRECTED RNA POLYMERASE I SUBUNIT RPA1"/>
    <property type="match status" value="1"/>
</dbReference>
<feature type="compositionally biased region" description="Basic and acidic residues" evidence="12">
    <location>
        <begin position="183"/>
        <end position="198"/>
    </location>
</feature>
<dbReference type="RefSeq" id="XP_005536468.1">
    <property type="nucleotide sequence ID" value="XM_005536411.1"/>
</dbReference>
<dbReference type="OMA" id="NREDYQQ"/>
<protein>
    <recommendedName>
        <fullName evidence="11">DNA-directed RNA polymerase subunit</fullName>
        <ecNumber evidence="11">2.7.7.6</ecNumber>
    </recommendedName>
</protein>
<keyword evidence="15" id="KW-1185">Reference proteome</keyword>
<sequence>MDERVVSLKSGDVHYRIGGVGFGFYTAEEVLQLSVQQIQSAVAFDDLGRPVRGGLYDPRLGVYDKFGICATCRLGFFSCPGHCGHIELAEPVVNPLLFSLLVRLLRGVCLGCANFRLPRIREKLWLECLRHLERGTWQNFESLADLLQLDKQSTSPDLAGFLDQTSDVSSESSDGSRSSTKKPRLESARGGHSGVHTDRFDAATEKLTTVQRSSRRVQLMQRFIGDCTSSNAACTRCGCKAVHIRTDGCRIFARLPPTRKRSKAAATTLATAQASPDTEAQCQTQLLEALCLVAGKEQLLLPSMVVRILLAVEQNSPELCGYLFGHHLLDTFLLRVLLVPPSRFRLPSTRDDDVNSIPREHAQNFHYTYVLKANESVADARKARNPLALGKAVAELQQAVQELVDSEPTASMRRAPGIRQQLEHKEGIFRMHLMGKRVNYAARSVISPDPFLDVNEVGVPLQFAMKLSFPELVASWNLTRLQQNVYRGPQRYPGANIIERGDGTRIQIPAGDSKRSGVLAETLFEAEELPDGCVVPTRVFRHLQNGDRVLFNRQPTLHRVGLMAHRVRVLGPTENTLRLHYANCGAYNADFDGDEMNMHVPQDWIAAAEAEYLLRIDFHYLSPTAGAPVRGLIQDHVLAAVLLTQRDRFFSWEEYSELIYAATARLWERKRGTEGTAPGSALGPFTVCADVPPAILYPQQYWTGKQVLSTVLGIVAHLADPENRHRKLRMQSRAKVSSAFWGQSASEESIVIIRDGELLQGVVDKAQIGAAPFGLVHCVHALYGPEAACDLLSCLGRLLTIFLRRHGHSTGVEDLLLLPSTERIRWEMLKDTQITVGSRVLRRVLGLPADGTVDLEHALAEALRTERGRELELLLDMEMKKELASIASNVSEHCIPAGLRKPFPNNGFALMTASGAKGSQVNAAQISCLLGSTVLDGRRVPRSVAGWTLPCFRPYESTALAGGFIASRFLTGLSPPEYFFHCMAGREGLTDTAVKTARSGYLQRCLVKALEGVTIAYDGTVRESDGSIIQFCYGEDGLDPCQALWLQHRAEFMAILLADGTRSAGKFASQSPSNATRKSNAVSAAEVCATHSASSPKLPPALLEMYETLDEAHRSALLEWYTRSTAAPGDAVGVIAAQSIGEPSTQMTLNTFHFAGIGVEHVTAGVPRLRELLMFPGSAPATPFMQIPFKEGVSRERAVATCYALRSVRLRDLILRLQLRLQGAKRNERVHLTLIMVLAEPELWTQVLGISPNNVQAATKKTYGPVLKALIARRLRELDSQQTWSSSSVTLNEKDQDSGEPEAPVETEMLDAGLSDTSSESSADSVPADNELVARRSTDQDESSELSVDSESEGLEKIASRDHNDEIRSKTTVAPGDTPCLPQVPDAPEDNDAVVVRFPSPNRVEMSLWLPSAAWYTLFLDELALAAAERVPVRAVENIRNTTLTTREDGGIALRTEGSNIRLAWTLSDDELDLDGLFSNHISEVLSVYGIEAARARLVRELQTVFAAYGIAVDYRHLSLIADYQTALGACRPFSRTGMRMLDSVPSALQRMSFESASQFLRDAALAREEDQLESASARLCLGQVVSQGTGMFSVLASERCGTVAVQ</sequence>
<evidence type="ECO:0000256" key="7">
    <source>
        <dbReference type="ARBA" id="ARBA00022833"/>
    </source>
</evidence>
<dbReference type="GeneID" id="16994407"/>
<evidence type="ECO:0000256" key="3">
    <source>
        <dbReference type="ARBA" id="ARBA00022478"/>
    </source>
</evidence>
<dbReference type="SMART" id="SM00663">
    <property type="entry name" value="RPOLA_N"/>
    <property type="match status" value="1"/>
</dbReference>
<dbReference type="GO" id="GO:0006351">
    <property type="term" value="P:DNA-templated transcription"/>
    <property type="evidence" value="ECO:0007669"/>
    <property type="project" value="InterPro"/>
</dbReference>
<dbReference type="CDD" id="cd01435">
    <property type="entry name" value="RNAP_I_RPA1_N"/>
    <property type="match status" value="1"/>
</dbReference>
<dbReference type="PANTHER" id="PTHR19376">
    <property type="entry name" value="DNA-DIRECTED RNA POLYMERASE"/>
    <property type="match status" value="1"/>
</dbReference>
<accession>M1VCS1</accession>
<name>M1VCS1_CYAM1</name>
<keyword evidence="5 11" id="KW-0548">Nucleotidyltransferase</keyword>
<reference evidence="14 15" key="1">
    <citation type="journal article" date="2004" name="Nature">
        <title>Genome sequence of the ultrasmall unicellular red alga Cyanidioschyzon merolae 10D.</title>
        <authorList>
            <person name="Matsuzaki M."/>
            <person name="Misumi O."/>
            <person name="Shin-i T."/>
            <person name="Maruyama S."/>
            <person name="Takahara M."/>
            <person name="Miyagishima S."/>
            <person name="Mori T."/>
            <person name="Nishida K."/>
            <person name="Yagisawa F."/>
            <person name="Nishida K."/>
            <person name="Yoshida Y."/>
            <person name="Nishimura Y."/>
            <person name="Nakao S."/>
            <person name="Kobayashi T."/>
            <person name="Momoyama Y."/>
            <person name="Higashiyama T."/>
            <person name="Minoda A."/>
            <person name="Sano M."/>
            <person name="Nomoto H."/>
            <person name="Oishi K."/>
            <person name="Hayashi H."/>
            <person name="Ohta F."/>
            <person name="Nishizaka S."/>
            <person name="Haga S."/>
            <person name="Miura S."/>
            <person name="Morishita T."/>
            <person name="Kabeya Y."/>
            <person name="Terasawa K."/>
            <person name="Suzuki Y."/>
            <person name="Ishii Y."/>
            <person name="Asakawa S."/>
            <person name="Takano H."/>
            <person name="Ohta N."/>
            <person name="Kuroiwa H."/>
            <person name="Tanaka K."/>
            <person name="Shimizu N."/>
            <person name="Sugano S."/>
            <person name="Sato N."/>
            <person name="Nozaki H."/>
            <person name="Ogasawara N."/>
            <person name="Kohara Y."/>
            <person name="Kuroiwa T."/>
        </authorList>
    </citation>
    <scope>NUCLEOTIDE SEQUENCE [LARGE SCALE GENOMIC DNA]</scope>
    <source>
        <strain evidence="14 15">10D</strain>
    </source>
</reference>
<dbReference type="InterPro" id="IPR047107">
    <property type="entry name" value="DNA-dir_RNA_pol1_lsu_C"/>
</dbReference>
<dbReference type="Gene3D" id="1.10.274.100">
    <property type="entry name" value="RNA polymerase Rpb1, domain 3"/>
    <property type="match status" value="1"/>
</dbReference>
<evidence type="ECO:0000256" key="5">
    <source>
        <dbReference type="ARBA" id="ARBA00022695"/>
    </source>
</evidence>
<feature type="compositionally biased region" description="Polar residues" evidence="12">
    <location>
        <begin position="1282"/>
        <end position="1291"/>
    </location>
</feature>
<dbReference type="HOGENOM" id="CLU_000487_2_4_1"/>
<dbReference type="eggNOG" id="KOG0262">
    <property type="taxonomic scope" value="Eukaryota"/>
</dbReference>
<keyword evidence="7" id="KW-0862">Zinc</keyword>
<keyword evidence="4 11" id="KW-0808">Transferase</keyword>
<dbReference type="Pfam" id="PF04997">
    <property type="entry name" value="RNA_pol_Rpb1_1"/>
    <property type="match status" value="1"/>
</dbReference>
<dbReference type="GO" id="GO:0003677">
    <property type="term" value="F:DNA binding"/>
    <property type="evidence" value="ECO:0007669"/>
    <property type="project" value="InterPro"/>
</dbReference>
<dbReference type="Gene3D" id="1.10.150.390">
    <property type="match status" value="1"/>
</dbReference>
<dbReference type="CDD" id="cd02735">
    <property type="entry name" value="RNAP_I_Rpa1_C"/>
    <property type="match status" value="1"/>
</dbReference>
<dbReference type="InterPro" id="IPR015699">
    <property type="entry name" value="DNA-dir_RNA_pol1_lsu_N"/>
</dbReference>
<feature type="compositionally biased region" description="Basic and acidic residues" evidence="12">
    <location>
        <begin position="1354"/>
        <end position="1369"/>
    </location>
</feature>
<dbReference type="Pfam" id="PF00623">
    <property type="entry name" value="RNA_pol_Rpb1_2"/>
    <property type="match status" value="1"/>
</dbReference>
<dbReference type="InterPro" id="IPR042102">
    <property type="entry name" value="RNA_pol_Rpb1_3_sf"/>
</dbReference>
<dbReference type="InterPro" id="IPR007066">
    <property type="entry name" value="RNA_pol_Rpb1_3"/>
</dbReference>
<dbReference type="InterPro" id="IPR038120">
    <property type="entry name" value="Rpb1_funnel_sf"/>
</dbReference>
<dbReference type="KEGG" id="cme:CYME_CMK037C"/>
<dbReference type="Proteomes" id="UP000007014">
    <property type="component" value="Chromosome 11"/>
</dbReference>